<feature type="compositionally biased region" description="Polar residues" evidence="8">
    <location>
        <begin position="399"/>
        <end position="421"/>
    </location>
</feature>
<dbReference type="SUPFAM" id="SSF48452">
    <property type="entry name" value="TPR-like"/>
    <property type="match status" value="1"/>
</dbReference>
<evidence type="ECO:0000256" key="8">
    <source>
        <dbReference type="SAM" id="MobiDB-lite"/>
    </source>
</evidence>
<dbReference type="SMART" id="SM00028">
    <property type="entry name" value="TPR"/>
    <property type="match status" value="7"/>
</dbReference>
<dbReference type="Pfam" id="PF13181">
    <property type="entry name" value="TPR_8"/>
    <property type="match status" value="1"/>
</dbReference>
<feature type="repeat" description="TPR" evidence="7">
    <location>
        <begin position="1010"/>
        <end position="1043"/>
    </location>
</feature>
<feature type="region of interest" description="Disordered" evidence="8">
    <location>
        <begin position="1098"/>
        <end position="1120"/>
    </location>
</feature>
<evidence type="ECO:0000256" key="4">
    <source>
        <dbReference type="ARBA" id="ARBA00022786"/>
    </source>
</evidence>
<dbReference type="InterPro" id="IPR019734">
    <property type="entry name" value="TPR_rpt"/>
</dbReference>
<dbReference type="GO" id="GO:0016567">
    <property type="term" value="P:protein ubiquitination"/>
    <property type="evidence" value="ECO:0007669"/>
    <property type="project" value="TreeGrafter"/>
</dbReference>
<dbReference type="PANTHER" id="PTHR12558:SF9">
    <property type="entry name" value="CELL DIVISION CYCLE PROTEIN 16 HOMOLOG"/>
    <property type="match status" value="1"/>
</dbReference>
<dbReference type="Gene3D" id="1.25.40.10">
    <property type="entry name" value="Tetratricopeptide repeat domain"/>
    <property type="match status" value="5"/>
</dbReference>
<evidence type="ECO:0000313" key="10">
    <source>
        <dbReference type="Proteomes" id="UP001150925"/>
    </source>
</evidence>
<dbReference type="GO" id="GO:0005737">
    <property type="term" value="C:cytoplasm"/>
    <property type="evidence" value="ECO:0007669"/>
    <property type="project" value="TreeGrafter"/>
</dbReference>
<dbReference type="PROSITE" id="PS50005">
    <property type="entry name" value="TPR"/>
    <property type="match status" value="3"/>
</dbReference>
<evidence type="ECO:0000256" key="7">
    <source>
        <dbReference type="PROSITE-ProRule" id="PRU00339"/>
    </source>
</evidence>
<sequence>MNTPTAATPLSFGYSPLALPQATASPGSSVFGTPNSTHFRSLLTSLSPFRFSTVPGVHPTRSSVSTASGPAPYPPTLLDSQPVKAENPDLPVHLLPLVEELRNWRRYAMDGLLWDTAAYWGEKVLSMTQQVQDLYALGYIHLAAGHLHRAEYLLLLHPRYLTYTHQSWACRYLAALTAIRLGKYAEALWVLGEQPPTQGSQVSISSTKRNSARRFSTAAKDSRTSIGGSVDRRPVWQGVSRAHRPLSGRDSIGLPVNNSRPRTSVGSAAASPFGNIFPNGSLGMHQPNPSNNTRGTGNPREEPLSFSPFSGMANRFRPDLSPLPLDRKEQSPFSGPFPSMTPQETPTRWPGGVPTTPWTGSRASNFTNQSDTSTVQHTPLVDAPTEPRRVSFAPGMATGLSSDTDHITSPTLDNKATSSGWPPSTGVSSLVAAEPDTVGMHFGATVHYLRGLAYLHQQSLMRARHCLKEALVTDVRCFDAFQLLLDHHLLGPAELVQFVGNLPITQQLGPLAGQLVRELYATKLGAMGVEPAAEETESMTQETPAESSKTECARSKVEDLATTPTIPDGMESPLTGSSTLSASSSHNTFTQSLNTLVTKFRLRDNPDLWTAAAQRAYSAGQLHHCFAMTSTVLSTDPYHLATLPWHIACLFALRMKHPLYYLAHDLVDYFHHHVHAKAGATIAATVGSLPGPQKPTGQPPTDTHNLWYGGASSVRGTLGDTNLAQGAGSHDNVAQSGVDAKHPIPWFAVGCYYLLTGQHDASRRYFSRACSLDPQFGPAWVGFAHAFAAEGEHEPAVTAYSTASRLFPGSHFLPLFLGTQYLQMQSLALAEEFLEQAVDMLANRGGSVRQGLVSVTSTLPRTAKGNSLQDPLAKPKQAPTWLSSVPRTLSLVERLHCAPLLNELGVLAYQRERYDVAQVFLQRAEAVLVNPNTSPHTTLAALQGTLSTGDPTTESVRIPAPLGGGAIPPAEASDLVSVWRNLGHTYRRLRDYNQAVAYFEKVQSVCPHDADTLTSLGLVCHIRGQVAEAIVLYHQALASHPNNPMANTMLPLALDHSHCQSGLPSILKPSASTTAMHCPTISLAVSSTVASTVAGLGLPLSDEVPDDQPSDTDMDIEEDA</sequence>
<keyword evidence="6" id="KW-0131">Cell cycle</keyword>
<evidence type="ECO:0000313" key="9">
    <source>
        <dbReference type="EMBL" id="KAJ1967784.1"/>
    </source>
</evidence>
<dbReference type="Pfam" id="PF12895">
    <property type="entry name" value="ANAPC3"/>
    <property type="match status" value="1"/>
</dbReference>
<feature type="region of interest" description="Disordered" evidence="8">
    <location>
        <begin position="397"/>
        <end position="421"/>
    </location>
</feature>
<accession>A0A9W8ARW2</accession>
<dbReference type="PANTHER" id="PTHR12558">
    <property type="entry name" value="CELL DIVISION CYCLE 16,23,27"/>
    <property type="match status" value="1"/>
</dbReference>
<comment type="caution">
    <text evidence="9">The sequence shown here is derived from an EMBL/GenBank/DDBJ whole genome shotgun (WGS) entry which is preliminary data.</text>
</comment>
<dbReference type="AlphaFoldDB" id="A0A9W8ARW2"/>
<keyword evidence="2" id="KW-0677">Repeat</keyword>
<dbReference type="GO" id="GO:0031145">
    <property type="term" value="P:anaphase-promoting complex-dependent catabolic process"/>
    <property type="evidence" value="ECO:0007669"/>
    <property type="project" value="TreeGrafter"/>
</dbReference>
<reference evidence="9" key="1">
    <citation type="submission" date="2022-07" db="EMBL/GenBank/DDBJ databases">
        <title>Phylogenomic reconstructions and comparative analyses of Kickxellomycotina fungi.</title>
        <authorList>
            <person name="Reynolds N.K."/>
            <person name="Stajich J.E."/>
            <person name="Barry K."/>
            <person name="Grigoriev I.V."/>
            <person name="Crous P."/>
            <person name="Smith M.E."/>
        </authorList>
    </citation>
    <scope>NUCLEOTIDE SEQUENCE</scope>
    <source>
        <strain evidence="9">RSA 1196</strain>
    </source>
</reference>
<keyword evidence="5 7" id="KW-0802">TPR repeat</keyword>
<dbReference type="OrthoDB" id="10006270at2759"/>
<organism evidence="9 10">
    <name type="scientific">Dispira parvispora</name>
    <dbReference type="NCBI Taxonomy" id="1520584"/>
    <lineage>
        <taxon>Eukaryota</taxon>
        <taxon>Fungi</taxon>
        <taxon>Fungi incertae sedis</taxon>
        <taxon>Zoopagomycota</taxon>
        <taxon>Kickxellomycotina</taxon>
        <taxon>Dimargaritomycetes</taxon>
        <taxon>Dimargaritales</taxon>
        <taxon>Dimargaritaceae</taxon>
        <taxon>Dispira</taxon>
    </lineage>
</organism>
<feature type="repeat" description="TPR" evidence="7">
    <location>
        <begin position="743"/>
        <end position="776"/>
    </location>
</feature>
<dbReference type="GO" id="GO:0051301">
    <property type="term" value="P:cell division"/>
    <property type="evidence" value="ECO:0007669"/>
    <property type="project" value="UniProtKB-KW"/>
</dbReference>
<keyword evidence="4" id="KW-0833">Ubl conjugation pathway</keyword>
<keyword evidence="1" id="KW-0132">Cell division</keyword>
<dbReference type="GO" id="GO:0045842">
    <property type="term" value="P:positive regulation of mitotic metaphase/anaphase transition"/>
    <property type="evidence" value="ECO:0007669"/>
    <property type="project" value="TreeGrafter"/>
</dbReference>
<feature type="compositionally biased region" description="Low complexity" evidence="8">
    <location>
        <begin position="572"/>
        <end position="585"/>
    </location>
</feature>
<feature type="compositionally biased region" description="Polar residues" evidence="8">
    <location>
        <begin position="287"/>
        <end position="296"/>
    </location>
</feature>
<feature type="region of interest" description="Disordered" evidence="8">
    <location>
        <begin position="531"/>
        <end position="585"/>
    </location>
</feature>
<evidence type="ECO:0000256" key="2">
    <source>
        <dbReference type="ARBA" id="ARBA00022737"/>
    </source>
</evidence>
<dbReference type="Pfam" id="PF13424">
    <property type="entry name" value="TPR_12"/>
    <property type="match status" value="1"/>
</dbReference>
<evidence type="ECO:0000256" key="1">
    <source>
        <dbReference type="ARBA" id="ARBA00022618"/>
    </source>
</evidence>
<gene>
    <name evidence="9" type="primary">cut9</name>
    <name evidence="9" type="ORF">IWQ62_001638</name>
</gene>
<feature type="region of interest" description="Disordered" evidence="8">
    <location>
        <begin position="244"/>
        <end position="302"/>
    </location>
</feature>
<dbReference type="Proteomes" id="UP001150925">
    <property type="component" value="Unassembled WGS sequence"/>
</dbReference>
<dbReference type="GO" id="GO:0005680">
    <property type="term" value="C:anaphase-promoting complex"/>
    <property type="evidence" value="ECO:0007669"/>
    <property type="project" value="TreeGrafter"/>
</dbReference>
<name>A0A9W8ARW2_9FUNG</name>
<dbReference type="EMBL" id="JANBPY010000282">
    <property type="protein sequence ID" value="KAJ1967784.1"/>
    <property type="molecule type" value="Genomic_DNA"/>
</dbReference>
<dbReference type="InterPro" id="IPR011990">
    <property type="entry name" value="TPR-like_helical_dom_sf"/>
</dbReference>
<feature type="compositionally biased region" description="Acidic residues" evidence="8">
    <location>
        <begin position="1103"/>
        <end position="1120"/>
    </location>
</feature>
<evidence type="ECO:0000256" key="5">
    <source>
        <dbReference type="ARBA" id="ARBA00022803"/>
    </source>
</evidence>
<feature type="repeat" description="TPR" evidence="7">
    <location>
        <begin position="976"/>
        <end position="1009"/>
    </location>
</feature>
<feature type="compositionally biased region" description="Polar residues" evidence="8">
    <location>
        <begin position="199"/>
        <end position="209"/>
    </location>
</feature>
<keyword evidence="3" id="KW-0498">Mitosis</keyword>
<protein>
    <submittedName>
        <fullName evidence="9">Anaphase-promoting complex subunit Cut9</fullName>
    </submittedName>
</protein>
<feature type="region of interest" description="Disordered" evidence="8">
    <location>
        <begin position="326"/>
        <end position="379"/>
    </location>
</feature>
<feature type="compositionally biased region" description="Polar residues" evidence="8">
    <location>
        <begin position="538"/>
        <end position="547"/>
    </location>
</feature>
<feature type="compositionally biased region" description="Basic and acidic residues" evidence="8">
    <location>
        <begin position="548"/>
        <end position="559"/>
    </location>
</feature>
<feature type="compositionally biased region" description="Polar residues" evidence="8">
    <location>
        <begin position="256"/>
        <end position="266"/>
    </location>
</feature>
<proteinExistence type="predicted"/>
<evidence type="ECO:0000256" key="6">
    <source>
        <dbReference type="ARBA" id="ARBA00023306"/>
    </source>
</evidence>
<feature type="compositionally biased region" description="Polar residues" evidence="8">
    <location>
        <begin position="356"/>
        <end position="377"/>
    </location>
</feature>
<evidence type="ECO:0000256" key="3">
    <source>
        <dbReference type="ARBA" id="ARBA00022776"/>
    </source>
</evidence>
<keyword evidence="10" id="KW-1185">Reference proteome</keyword>
<feature type="region of interest" description="Disordered" evidence="8">
    <location>
        <begin position="199"/>
        <end position="231"/>
    </location>
</feature>